<dbReference type="AlphaFoldDB" id="A0AAN7HG22"/>
<organism evidence="1 2">
    <name type="scientific">Corynascus novoguineensis</name>
    <dbReference type="NCBI Taxonomy" id="1126955"/>
    <lineage>
        <taxon>Eukaryota</taxon>
        <taxon>Fungi</taxon>
        <taxon>Dikarya</taxon>
        <taxon>Ascomycota</taxon>
        <taxon>Pezizomycotina</taxon>
        <taxon>Sordariomycetes</taxon>
        <taxon>Sordariomycetidae</taxon>
        <taxon>Sordariales</taxon>
        <taxon>Chaetomiaceae</taxon>
        <taxon>Corynascus</taxon>
    </lineage>
</organism>
<evidence type="ECO:0000313" key="2">
    <source>
        <dbReference type="Proteomes" id="UP001303647"/>
    </source>
</evidence>
<protein>
    <submittedName>
        <fullName evidence="1">Uncharacterized protein</fullName>
    </submittedName>
</protein>
<dbReference type="EMBL" id="MU857638">
    <property type="protein sequence ID" value="KAK4248386.1"/>
    <property type="molecule type" value="Genomic_DNA"/>
</dbReference>
<name>A0AAN7HG22_9PEZI</name>
<reference evidence="1" key="1">
    <citation type="journal article" date="2023" name="Mol. Phylogenet. Evol.">
        <title>Genome-scale phylogeny and comparative genomics of the fungal order Sordariales.</title>
        <authorList>
            <person name="Hensen N."/>
            <person name="Bonometti L."/>
            <person name="Westerberg I."/>
            <person name="Brannstrom I.O."/>
            <person name="Guillou S."/>
            <person name="Cros-Aarteil S."/>
            <person name="Calhoun S."/>
            <person name="Haridas S."/>
            <person name="Kuo A."/>
            <person name="Mondo S."/>
            <person name="Pangilinan J."/>
            <person name="Riley R."/>
            <person name="LaButti K."/>
            <person name="Andreopoulos B."/>
            <person name="Lipzen A."/>
            <person name="Chen C."/>
            <person name="Yan M."/>
            <person name="Daum C."/>
            <person name="Ng V."/>
            <person name="Clum A."/>
            <person name="Steindorff A."/>
            <person name="Ohm R.A."/>
            <person name="Martin F."/>
            <person name="Silar P."/>
            <person name="Natvig D.O."/>
            <person name="Lalanne C."/>
            <person name="Gautier V."/>
            <person name="Ament-Velasquez S.L."/>
            <person name="Kruys A."/>
            <person name="Hutchinson M.I."/>
            <person name="Powell A.J."/>
            <person name="Barry K."/>
            <person name="Miller A.N."/>
            <person name="Grigoriev I.V."/>
            <person name="Debuchy R."/>
            <person name="Gladieux P."/>
            <person name="Hiltunen Thoren M."/>
            <person name="Johannesson H."/>
        </authorList>
    </citation>
    <scope>NUCLEOTIDE SEQUENCE</scope>
    <source>
        <strain evidence="1">CBS 359.72</strain>
    </source>
</reference>
<sequence length="397" mass="44209">MLPTTTGSSALRAAGGRPWIPITRNVSLQYRCLSTSSAYRAAHIISFGETSSPELSQVLDNYREKVILPTYLSQEQRKKIYNPRIKHILQNDPITMEIDGVVHNFRYRSMVADLPSTRETLKEIIALLKTPADFRNIPPFLEGCVRARRKIEPVDYNRILRLAAMNGQLSIIMDCVKAADKTGFRLDNSQIINELLTYTQRPAIISGFDEAKTRGALKQVRLILNILESDENHHPKPATAGAFPYYRDPQVLGARLHMAAARAVHHRGGRDEDGRVARYADELVSLWPEDAGLLDLQPDEAYRKKVGIAHYLLNRNTYLFMAAPLLNGLTLATQVVGPALAMQLQNRADAVDAEIKAALASPELKEDGRGVQMYNAIFNPQAVQAEGEQAADAQEEA</sequence>
<dbReference type="Proteomes" id="UP001303647">
    <property type="component" value="Unassembled WGS sequence"/>
</dbReference>
<comment type="caution">
    <text evidence="1">The sequence shown here is derived from an EMBL/GenBank/DDBJ whole genome shotgun (WGS) entry which is preliminary data.</text>
</comment>
<gene>
    <name evidence="1" type="ORF">C7999DRAFT_31150</name>
</gene>
<reference evidence="1" key="2">
    <citation type="submission" date="2023-05" db="EMBL/GenBank/DDBJ databases">
        <authorList>
            <consortium name="Lawrence Berkeley National Laboratory"/>
            <person name="Steindorff A."/>
            <person name="Hensen N."/>
            <person name="Bonometti L."/>
            <person name="Westerberg I."/>
            <person name="Brannstrom I.O."/>
            <person name="Guillou S."/>
            <person name="Cros-Aarteil S."/>
            <person name="Calhoun S."/>
            <person name="Haridas S."/>
            <person name="Kuo A."/>
            <person name="Mondo S."/>
            <person name="Pangilinan J."/>
            <person name="Riley R."/>
            <person name="Labutti K."/>
            <person name="Andreopoulos B."/>
            <person name="Lipzen A."/>
            <person name="Chen C."/>
            <person name="Yanf M."/>
            <person name="Daum C."/>
            <person name="Ng V."/>
            <person name="Clum A."/>
            <person name="Ohm R."/>
            <person name="Martin F."/>
            <person name="Silar P."/>
            <person name="Natvig D."/>
            <person name="Lalanne C."/>
            <person name="Gautier V."/>
            <person name="Ament-Velasquez S.L."/>
            <person name="Kruys A."/>
            <person name="Hutchinson M.I."/>
            <person name="Powell A.J."/>
            <person name="Barry K."/>
            <person name="Miller A.N."/>
            <person name="Grigoriev I.V."/>
            <person name="Debuchy R."/>
            <person name="Gladieux P."/>
            <person name="Thoren M.H."/>
            <person name="Johannesson H."/>
        </authorList>
    </citation>
    <scope>NUCLEOTIDE SEQUENCE</scope>
    <source>
        <strain evidence="1">CBS 359.72</strain>
    </source>
</reference>
<accession>A0AAN7HG22</accession>
<proteinExistence type="predicted"/>
<keyword evidence="2" id="KW-1185">Reference proteome</keyword>
<evidence type="ECO:0000313" key="1">
    <source>
        <dbReference type="EMBL" id="KAK4248386.1"/>
    </source>
</evidence>